<feature type="domain" description="DNA methylase N-4/N-6" evidence="4">
    <location>
        <begin position="94"/>
        <end position="125"/>
    </location>
</feature>
<dbReference type="EMBL" id="BMSV01000001">
    <property type="protein sequence ID" value="GGP87700.1"/>
    <property type="molecule type" value="Genomic_DNA"/>
</dbReference>
<comment type="similarity">
    <text evidence="1">Belongs to the N(4)/N(6)-methyltransferase family.</text>
</comment>
<evidence type="ECO:0000256" key="3">
    <source>
        <dbReference type="ARBA" id="ARBA00022679"/>
    </source>
</evidence>
<dbReference type="PROSITE" id="PS00092">
    <property type="entry name" value="N6_MTASE"/>
    <property type="match status" value="1"/>
</dbReference>
<reference evidence="5" key="1">
    <citation type="journal article" date="2014" name="Int. J. Syst. Evol. Microbiol.">
        <title>Complete genome sequence of Corynebacterium casei LMG S-19264T (=DSM 44701T), isolated from a smear-ripened cheese.</title>
        <authorList>
            <consortium name="US DOE Joint Genome Institute (JGI-PGF)"/>
            <person name="Walter F."/>
            <person name="Albersmeier A."/>
            <person name="Kalinowski J."/>
            <person name="Ruckert C."/>
        </authorList>
    </citation>
    <scope>NUCLEOTIDE SEQUENCE</scope>
    <source>
        <strain evidence="5">JCM 4335</strain>
    </source>
</reference>
<dbReference type="Proteomes" id="UP000654123">
    <property type="component" value="Unassembled WGS sequence"/>
</dbReference>
<dbReference type="SUPFAM" id="SSF53335">
    <property type="entry name" value="S-adenosyl-L-methionine-dependent methyltransferases"/>
    <property type="match status" value="1"/>
</dbReference>
<dbReference type="Gene3D" id="3.40.50.150">
    <property type="entry name" value="Vaccinia Virus protein VP39"/>
    <property type="match status" value="2"/>
</dbReference>
<evidence type="ECO:0000259" key="4">
    <source>
        <dbReference type="Pfam" id="PF01555"/>
    </source>
</evidence>
<evidence type="ECO:0000313" key="5">
    <source>
        <dbReference type="EMBL" id="GGP87700.1"/>
    </source>
</evidence>
<sequence>MNHSDHLALFDADVQCHRGIPSSSALEAAFPAVELSKIAENESWRKEVHRPATSTHKWWAKRLGSVFRGIIAAAVTEADGDALKTYSSATNLDGLVVLDPFAGSGTTVVEAAKMGASVIGSDINPVATLVQRQAVQQWDVSELRRAFKLVESQCREEIDRVHRTENGEPVLYYFWVTVAHCPNCEVSTRLFSTHVFSQHAYPKRVPEAQIVCPVCLDVQAGRYDFASAECRNGHKFERVGAVNRTQVTCANGHTSKVLDALKGKAPKREMYAKLVLGFDGKKRYEPINAFDRSLYAECVDLLQTNERDLVLPVGQLELGENTRQAMRWGFTEWRQFFNERQLYSLGLLGSAIRDVSAGDAEREALVALFSGTLEFNNMFCSFKGEGTGAVRHMFSHHILKPERTPLEAHPWGTPASSGSFSTLFRSRIIRAHDYKTDPFDQVLINGTVQRTTGLSVPFEGKPLDAWPEQGLRTRQIYIRNGDSSRTDLPSGSVDLIVTDPPYMDNVHYSELADFFHAWLMGMEPFSGYPSFSQTTRRMEEVQSADPRQFGDAISRVWEECERILKPGGLLAFTFHQARLTGWVSLVEALTNAGLGVTAIQPIKGEMSTSVTKGGSEPSNLDSIIVCRKRKEIPPGSNLPEAAAARGERLLRELQEAGIDVGVGDVKSVIRGHVLATYTLGQGLTLSDLSELAESLTSRSVVRLCSASVSS</sequence>
<dbReference type="GO" id="GO:0003677">
    <property type="term" value="F:DNA binding"/>
    <property type="evidence" value="ECO:0007669"/>
    <property type="project" value="InterPro"/>
</dbReference>
<name>A0A918EI88_9ACTN</name>
<dbReference type="InterPro" id="IPR002052">
    <property type="entry name" value="DNA_methylase_N6_adenine_CS"/>
</dbReference>
<dbReference type="Pfam" id="PF01555">
    <property type="entry name" value="N6_N4_Mtase"/>
    <property type="match status" value="1"/>
</dbReference>
<dbReference type="PANTHER" id="PTHR13370">
    <property type="entry name" value="RNA METHYLASE-RELATED"/>
    <property type="match status" value="1"/>
</dbReference>
<dbReference type="InterPro" id="IPR029063">
    <property type="entry name" value="SAM-dependent_MTases_sf"/>
</dbReference>
<protein>
    <submittedName>
        <fullName evidence="5">DNA methylase</fullName>
    </submittedName>
</protein>
<keyword evidence="6" id="KW-1185">Reference proteome</keyword>
<dbReference type="RefSeq" id="WP_189529237.1">
    <property type="nucleotide sequence ID" value="NZ_BMSV01000001.1"/>
</dbReference>
<accession>A0A918EI88</accession>
<proteinExistence type="inferred from homology"/>
<dbReference type="GO" id="GO:0008170">
    <property type="term" value="F:N-methyltransferase activity"/>
    <property type="evidence" value="ECO:0007669"/>
    <property type="project" value="InterPro"/>
</dbReference>
<gene>
    <name evidence="5" type="ORF">GCM10010249_01240</name>
</gene>
<dbReference type="GO" id="GO:0005737">
    <property type="term" value="C:cytoplasm"/>
    <property type="evidence" value="ECO:0007669"/>
    <property type="project" value="TreeGrafter"/>
</dbReference>
<keyword evidence="3" id="KW-0808">Transferase</keyword>
<organism evidence="5 6">
    <name type="scientific">Streptomyces roseolilacinus</name>
    <dbReference type="NCBI Taxonomy" id="66904"/>
    <lineage>
        <taxon>Bacteria</taxon>
        <taxon>Bacillati</taxon>
        <taxon>Actinomycetota</taxon>
        <taxon>Actinomycetes</taxon>
        <taxon>Kitasatosporales</taxon>
        <taxon>Streptomycetaceae</taxon>
        <taxon>Streptomyces</taxon>
    </lineage>
</organism>
<dbReference type="GO" id="GO:0032259">
    <property type="term" value="P:methylation"/>
    <property type="evidence" value="ECO:0007669"/>
    <property type="project" value="UniProtKB-KW"/>
</dbReference>
<evidence type="ECO:0000256" key="1">
    <source>
        <dbReference type="ARBA" id="ARBA00006594"/>
    </source>
</evidence>
<keyword evidence="2 5" id="KW-0489">Methyltransferase</keyword>
<dbReference type="AlphaFoldDB" id="A0A918EI88"/>
<reference evidence="5" key="2">
    <citation type="submission" date="2020-09" db="EMBL/GenBank/DDBJ databases">
        <authorList>
            <person name="Sun Q."/>
            <person name="Ohkuma M."/>
        </authorList>
    </citation>
    <scope>NUCLEOTIDE SEQUENCE</scope>
    <source>
        <strain evidence="5">JCM 4335</strain>
    </source>
</reference>
<evidence type="ECO:0000256" key="2">
    <source>
        <dbReference type="ARBA" id="ARBA00022603"/>
    </source>
</evidence>
<evidence type="ECO:0000313" key="6">
    <source>
        <dbReference type="Proteomes" id="UP000654123"/>
    </source>
</evidence>
<dbReference type="InterPro" id="IPR002941">
    <property type="entry name" value="DNA_methylase_N4/N6"/>
</dbReference>
<comment type="caution">
    <text evidence="5">The sequence shown here is derived from an EMBL/GenBank/DDBJ whole genome shotgun (WGS) entry which is preliminary data.</text>
</comment>
<dbReference type="PANTHER" id="PTHR13370:SF3">
    <property type="entry name" value="TRNA (GUANINE(10)-N2)-METHYLTRANSFERASE HOMOLOG"/>
    <property type="match status" value="1"/>
</dbReference>